<dbReference type="RefSeq" id="WP_035941849.1">
    <property type="nucleotide sequence ID" value="NZ_CADFFX010000025.1"/>
</dbReference>
<dbReference type="InterPro" id="IPR009553">
    <property type="entry name" value="DUF1173"/>
</dbReference>
<dbReference type="Proteomes" id="UP000027466">
    <property type="component" value="Unassembled WGS sequence"/>
</dbReference>
<sequence length="403" mass="44864">MALISFDGLNVPLEEVQDNPARFATRVERAKKTPGYAVCCCRPAEGPIPLRLVVRRYGALFHLARWPDEGYRHERDICPFFADPGPSEESQGATHDAIRNTPTGINAKLDISLSVRTEGAVTQSKEPSATNGNRRRSAPLLGFLQRIWLDAGLNQWAGVASRNWGTCNAQILALLGDGLMNGRPVQEVVHVMRRYEEIAQAALKAEFEAFLSRIKTTPEAMERGVVIAELKSIEPSRYGFVIKIRQTFEAFFASKQLIEAASKSFRYAWSMIGNIAARVVAVLVLERTKDGNLRVIDMAAQLCNKSFIPCDSSYEVAMANRLVAERRRFVKPMRLTAGDDMLPDFRITDTAEATAIEVYGMESQEAYRVRKAAKQALYARRRIACVEWVPPAEITSVILPAAT</sequence>
<protein>
    <recommendedName>
        <fullName evidence="3">DUF1173 domain-containing protein</fullName>
    </recommendedName>
</protein>
<evidence type="ECO:0000313" key="2">
    <source>
        <dbReference type="Proteomes" id="UP000027466"/>
    </source>
</evidence>
<reference evidence="1 2" key="1">
    <citation type="submission" date="2014-03" db="EMBL/GenBank/DDBJ databases">
        <title>Draft Genome Sequences of Four Burkholderia Strains.</title>
        <authorList>
            <person name="Liu X.Y."/>
            <person name="Li C.X."/>
            <person name="Xu J.H."/>
        </authorList>
    </citation>
    <scope>NUCLEOTIDE SEQUENCE [LARGE SCALE GENOMIC DNA]</scope>
    <source>
        <strain evidence="1 2">DSM 50014</strain>
    </source>
</reference>
<organism evidence="1 2">
    <name type="scientific">Caballeronia glathei</name>
    <dbReference type="NCBI Taxonomy" id="60547"/>
    <lineage>
        <taxon>Bacteria</taxon>
        <taxon>Pseudomonadati</taxon>
        <taxon>Pseudomonadota</taxon>
        <taxon>Betaproteobacteria</taxon>
        <taxon>Burkholderiales</taxon>
        <taxon>Burkholderiaceae</taxon>
        <taxon>Caballeronia</taxon>
    </lineage>
</organism>
<comment type="caution">
    <text evidence="1">The sequence shown here is derived from an EMBL/GenBank/DDBJ whole genome shotgun (WGS) entry which is preliminary data.</text>
</comment>
<name>A0A069PJM7_9BURK</name>
<keyword evidence="2" id="KW-1185">Reference proteome</keyword>
<dbReference type="AlphaFoldDB" id="A0A069PJM7"/>
<evidence type="ECO:0000313" key="1">
    <source>
        <dbReference type="EMBL" id="KDR40785.1"/>
    </source>
</evidence>
<dbReference type="EMBL" id="JFHC01000035">
    <property type="protein sequence ID" value="KDR40785.1"/>
    <property type="molecule type" value="Genomic_DNA"/>
</dbReference>
<dbReference type="Pfam" id="PF06666">
    <property type="entry name" value="DUF1173"/>
    <property type="match status" value="1"/>
</dbReference>
<gene>
    <name evidence="1" type="ORF">BG61_22570</name>
</gene>
<proteinExistence type="predicted"/>
<accession>A0A069PJM7</accession>
<evidence type="ECO:0008006" key="3">
    <source>
        <dbReference type="Google" id="ProtNLM"/>
    </source>
</evidence>